<evidence type="ECO:0000256" key="1">
    <source>
        <dbReference type="SAM" id="Coils"/>
    </source>
</evidence>
<comment type="caution">
    <text evidence="3">The sequence shown here is derived from an EMBL/GenBank/DDBJ whole genome shotgun (WGS) entry which is preliminary data.</text>
</comment>
<organism evidence="3 4">
    <name type="scientific">Dentiscutata erythropus</name>
    <dbReference type="NCBI Taxonomy" id="1348616"/>
    <lineage>
        <taxon>Eukaryota</taxon>
        <taxon>Fungi</taxon>
        <taxon>Fungi incertae sedis</taxon>
        <taxon>Mucoromycota</taxon>
        <taxon>Glomeromycotina</taxon>
        <taxon>Glomeromycetes</taxon>
        <taxon>Diversisporales</taxon>
        <taxon>Gigasporaceae</taxon>
        <taxon>Dentiscutata</taxon>
    </lineage>
</organism>
<evidence type="ECO:0000256" key="2">
    <source>
        <dbReference type="SAM" id="MobiDB-lite"/>
    </source>
</evidence>
<gene>
    <name evidence="3" type="ORF">DERYTH_LOCUS3173</name>
</gene>
<feature type="non-terminal residue" evidence="3">
    <location>
        <position position="366"/>
    </location>
</feature>
<keyword evidence="4" id="KW-1185">Reference proteome</keyword>
<dbReference type="EMBL" id="CAJVPY010001088">
    <property type="protein sequence ID" value="CAG8506652.1"/>
    <property type="molecule type" value="Genomic_DNA"/>
</dbReference>
<feature type="compositionally biased region" description="Basic and acidic residues" evidence="2">
    <location>
        <begin position="300"/>
        <end position="311"/>
    </location>
</feature>
<evidence type="ECO:0000313" key="4">
    <source>
        <dbReference type="Proteomes" id="UP000789405"/>
    </source>
</evidence>
<feature type="region of interest" description="Disordered" evidence="2">
    <location>
        <begin position="276"/>
        <end position="344"/>
    </location>
</feature>
<protein>
    <submittedName>
        <fullName evidence="3">22432_t:CDS:1</fullName>
    </submittedName>
</protein>
<accession>A0A9N8ZTH5</accession>
<proteinExistence type="predicted"/>
<feature type="coiled-coil region" evidence="1">
    <location>
        <begin position="42"/>
        <end position="76"/>
    </location>
</feature>
<dbReference type="OrthoDB" id="2395291at2759"/>
<evidence type="ECO:0000313" key="3">
    <source>
        <dbReference type="EMBL" id="CAG8506652.1"/>
    </source>
</evidence>
<feature type="compositionally biased region" description="Polar residues" evidence="2">
    <location>
        <begin position="329"/>
        <end position="338"/>
    </location>
</feature>
<sequence>MISQLIKKRNNNYIKHVTSNNQSEELGDGASELQAVLDSDLNANIENCITQLNADIKNLQDLVEDYINNLKFVNIDFNGINQLLKIYGSQTQIDPQTPNKPLIKAVLQRHVLTKILKFADSYFKIDFNQVDENLSYFLESNIAYKTNDLIKSIERLSYERVGSDLVTQAAPIKLRQQIFAVLGYRGFSDTFENGLHPYISEWREQLNQSINRYRLYKDSKKNASLNEKAIGLIKIYDIEEAFVDISSFPMIGRDFNDSKRKIFTLAKVFSRIKPKKRSNNATDSKMNVDSSNTEINKGSSKTEDIETESFKVEASTPKPDSSKTDLSKTVDSSKTYSSRIDDSSKTVDFSKTYSLNKILEGITPYK</sequence>
<reference evidence="3" key="1">
    <citation type="submission" date="2021-06" db="EMBL/GenBank/DDBJ databases">
        <authorList>
            <person name="Kallberg Y."/>
            <person name="Tangrot J."/>
            <person name="Rosling A."/>
        </authorList>
    </citation>
    <scope>NUCLEOTIDE SEQUENCE</scope>
    <source>
        <strain evidence="3">MA453B</strain>
    </source>
</reference>
<feature type="compositionally biased region" description="Polar residues" evidence="2">
    <location>
        <begin position="279"/>
        <end position="299"/>
    </location>
</feature>
<name>A0A9N8ZTH5_9GLOM</name>
<dbReference type="Proteomes" id="UP000789405">
    <property type="component" value="Unassembled WGS sequence"/>
</dbReference>
<dbReference type="AlphaFoldDB" id="A0A9N8ZTH5"/>
<keyword evidence="1" id="KW-0175">Coiled coil</keyword>